<feature type="compositionally biased region" description="Polar residues" evidence="1">
    <location>
        <begin position="107"/>
        <end position="122"/>
    </location>
</feature>
<keyword evidence="3" id="KW-1185">Reference proteome</keyword>
<gene>
    <name evidence="2" type="ORF">M427DRAFT_350295</name>
</gene>
<proteinExistence type="predicted"/>
<dbReference type="AlphaFoldDB" id="A0A139AW97"/>
<accession>A0A139AW97</accession>
<feature type="region of interest" description="Disordered" evidence="1">
    <location>
        <begin position="6"/>
        <end position="224"/>
    </location>
</feature>
<name>A0A139AW97_GONPJ</name>
<dbReference type="Proteomes" id="UP000070544">
    <property type="component" value="Unassembled WGS sequence"/>
</dbReference>
<evidence type="ECO:0000313" key="3">
    <source>
        <dbReference type="Proteomes" id="UP000070544"/>
    </source>
</evidence>
<reference evidence="2 3" key="1">
    <citation type="journal article" date="2015" name="Genome Biol. Evol.">
        <title>Phylogenomic analyses indicate that early fungi evolved digesting cell walls of algal ancestors of land plants.</title>
        <authorList>
            <person name="Chang Y."/>
            <person name="Wang S."/>
            <person name="Sekimoto S."/>
            <person name="Aerts A.L."/>
            <person name="Choi C."/>
            <person name="Clum A."/>
            <person name="LaButti K.M."/>
            <person name="Lindquist E.A."/>
            <person name="Yee Ngan C."/>
            <person name="Ohm R.A."/>
            <person name="Salamov A.A."/>
            <person name="Grigoriev I.V."/>
            <person name="Spatafora J.W."/>
            <person name="Berbee M.L."/>
        </authorList>
    </citation>
    <scope>NUCLEOTIDE SEQUENCE [LARGE SCALE GENOMIC DNA]</scope>
    <source>
        <strain evidence="2 3">JEL478</strain>
    </source>
</reference>
<feature type="compositionally biased region" description="Basic and acidic residues" evidence="1">
    <location>
        <begin position="144"/>
        <end position="157"/>
    </location>
</feature>
<evidence type="ECO:0000256" key="1">
    <source>
        <dbReference type="SAM" id="MobiDB-lite"/>
    </source>
</evidence>
<dbReference type="EMBL" id="KQ965734">
    <property type="protein sequence ID" value="KXS21012.1"/>
    <property type="molecule type" value="Genomic_DNA"/>
</dbReference>
<feature type="compositionally biased region" description="Basic and acidic residues" evidence="1">
    <location>
        <begin position="191"/>
        <end position="224"/>
    </location>
</feature>
<feature type="compositionally biased region" description="Basic and acidic residues" evidence="1">
    <location>
        <begin position="9"/>
        <end position="18"/>
    </location>
</feature>
<organism evidence="2 3">
    <name type="scientific">Gonapodya prolifera (strain JEL478)</name>
    <name type="common">Monoblepharis prolifera</name>
    <dbReference type="NCBI Taxonomy" id="1344416"/>
    <lineage>
        <taxon>Eukaryota</taxon>
        <taxon>Fungi</taxon>
        <taxon>Fungi incertae sedis</taxon>
        <taxon>Chytridiomycota</taxon>
        <taxon>Chytridiomycota incertae sedis</taxon>
        <taxon>Monoblepharidomycetes</taxon>
        <taxon>Monoblepharidales</taxon>
        <taxon>Gonapodyaceae</taxon>
        <taxon>Gonapodya</taxon>
    </lineage>
</organism>
<protein>
    <submittedName>
        <fullName evidence="2">Uncharacterized protein</fullName>
    </submittedName>
</protein>
<sequence>MYWVIYDARPGDNSDHLHKNTTRSRSSDLDPTVSRSRRPRDQAPSTLPPQGHEPHNDRQRAANSMTEKGQADQIGRQTAAAATPLPKCLRGGRAQSPIPPPSISPSTHTLSTPQQMRNVQKSPPSPVRRRFQPTPPQRRPQCNSKHEKNHTGRETQRSQKPTEGPTPSRPKPLVHAEMPRMPTERTQQNDARMKSEHGAQEPQHKRKAAEGEWGRMSGKERYYE</sequence>
<evidence type="ECO:0000313" key="2">
    <source>
        <dbReference type="EMBL" id="KXS21012.1"/>
    </source>
</evidence>